<dbReference type="SUPFAM" id="SSF50475">
    <property type="entry name" value="FMN-binding split barrel"/>
    <property type="match status" value="1"/>
</dbReference>
<reference evidence="1 2" key="1">
    <citation type="submission" date="2018-05" db="EMBL/GenBank/DDBJ databases">
        <title>Draft genome sequence of Rhodanobacter denitrificans Yn1 isolated from gold copper mine.</title>
        <authorList>
            <person name="Yang N."/>
            <person name="Mazhar H.S."/>
            <person name="Rensing C."/>
        </authorList>
    </citation>
    <scope>NUCLEOTIDE SEQUENCE [LARGE SCALE GENOMIC DNA]</scope>
    <source>
        <strain evidence="1 2">Yn1</strain>
    </source>
</reference>
<comment type="caution">
    <text evidence="1">The sequence shown here is derived from an EMBL/GenBank/DDBJ whole genome shotgun (WGS) entry which is preliminary data.</text>
</comment>
<dbReference type="InterPro" id="IPR024747">
    <property type="entry name" value="Pyridox_Oxase-rel"/>
</dbReference>
<proteinExistence type="predicted"/>
<evidence type="ECO:0000313" key="2">
    <source>
        <dbReference type="Proteomes" id="UP000252387"/>
    </source>
</evidence>
<dbReference type="RefSeq" id="WP_114344145.1">
    <property type="nucleotide sequence ID" value="NZ_QFWQ01000007.1"/>
</dbReference>
<dbReference type="Gene3D" id="2.30.110.10">
    <property type="entry name" value="Electron Transport, Fmn-binding Protein, Chain A"/>
    <property type="match status" value="1"/>
</dbReference>
<dbReference type="PANTHER" id="PTHR34071">
    <property type="entry name" value="5-NITROIMIDAZOLE ANTIBIOTICS RESISTANCE PROTEIN, NIMA-FAMILY-RELATED PROTEIN-RELATED"/>
    <property type="match status" value="1"/>
</dbReference>
<sequence>MSKLSTDCDINFPRTDRSRIRREPHLGSYLRSDVYAVVDASPLCHIGYVIDGAPFVTPTMHWRKDNRIYWHGSIGSRFLKQVDGAPACVTCSLVDGYVLARSALNHAVNYRSAMMFGTANVMEDLDDRAEALRDFMEGLFPGRWDTLRPVMEKELRATSVLWMDIEEATVKARTGPPSDADESHVPVWAGVIPMQTMLAEGQPAPEASASTRLPDPLAALIASGRLR</sequence>
<organism evidence="1 2">
    <name type="scientific">Rhodanobacter denitrificans</name>
    <dbReference type="NCBI Taxonomy" id="666685"/>
    <lineage>
        <taxon>Bacteria</taxon>
        <taxon>Pseudomonadati</taxon>
        <taxon>Pseudomonadota</taxon>
        <taxon>Gammaproteobacteria</taxon>
        <taxon>Lysobacterales</taxon>
        <taxon>Rhodanobacteraceae</taxon>
        <taxon>Rhodanobacter</taxon>
    </lineage>
</organism>
<keyword evidence="2" id="KW-1185">Reference proteome</keyword>
<dbReference type="Pfam" id="PF12900">
    <property type="entry name" value="Pyridox_ox_2"/>
    <property type="match status" value="1"/>
</dbReference>
<dbReference type="Proteomes" id="UP000252387">
    <property type="component" value="Unassembled WGS sequence"/>
</dbReference>
<dbReference type="EMBL" id="QFWQ01000007">
    <property type="protein sequence ID" value="RCS29303.1"/>
    <property type="molecule type" value="Genomic_DNA"/>
</dbReference>
<dbReference type="InterPro" id="IPR012349">
    <property type="entry name" value="Split_barrel_FMN-bd"/>
</dbReference>
<evidence type="ECO:0000313" key="1">
    <source>
        <dbReference type="EMBL" id="RCS29303.1"/>
    </source>
</evidence>
<accession>A0A368KF22</accession>
<dbReference type="PANTHER" id="PTHR34071:SF2">
    <property type="entry name" value="FLAVIN-NUCLEOTIDE-BINDING PROTEIN"/>
    <property type="match status" value="1"/>
</dbReference>
<name>A0A368KF22_9GAMM</name>
<gene>
    <name evidence="1" type="ORF">DEO45_12445</name>
</gene>
<protein>
    <submittedName>
        <fullName evidence="1">Pyridoxamine 5'-phosphate oxidase family protein</fullName>
    </submittedName>
</protein>
<dbReference type="AlphaFoldDB" id="A0A368KF22"/>
<dbReference type="OrthoDB" id="116031at2"/>